<dbReference type="SUPFAM" id="SSF52833">
    <property type="entry name" value="Thioredoxin-like"/>
    <property type="match status" value="1"/>
</dbReference>
<keyword evidence="2" id="KW-0201">Cytochrome c-type biogenesis</keyword>
<dbReference type="OrthoDB" id="9799347at2"/>
<organism evidence="6 7">
    <name type="scientific">Hasllibacter halocynthiae</name>
    <dbReference type="NCBI Taxonomy" id="595589"/>
    <lineage>
        <taxon>Bacteria</taxon>
        <taxon>Pseudomonadati</taxon>
        <taxon>Pseudomonadota</taxon>
        <taxon>Alphaproteobacteria</taxon>
        <taxon>Rhodobacterales</taxon>
        <taxon>Roseobacteraceae</taxon>
        <taxon>Hasllibacter</taxon>
    </lineage>
</organism>
<evidence type="ECO:0000256" key="3">
    <source>
        <dbReference type="ARBA" id="ARBA00023157"/>
    </source>
</evidence>
<comment type="caution">
    <text evidence="6">The sequence shown here is derived from an EMBL/GenBank/DDBJ whole genome shotgun (WGS) entry which is preliminary data.</text>
</comment>
<dbReference type="Gene3D" id="3.40.30.10">
    <property type="entry name" value="Glutaredoxin"/>
    <property type="match status" value="1"/>
</dbReference>
<comment type="subcellular location">
    <subcellularLocation>
        <location evidence="1">Cell envelope</location>
    </subcellularLocation>
</comment>
<keyword evidence="7" id="KW-1185">Reference proteome</keyword>
<evidence type="ECO:0000259" key="5">
    <source>
        <dbReference type="PROSITE" id="PS51352"/>
    </source>
</evidence>
<evidence type="ECO:0000313" key="6">
    <source>
        <dbReference type="EMBL" id="PRY94622.1"/>
    </source>
</evidence>
<dbReference type="GO" id="GO:0030313">
    <property type="term" value="C:cell envelope"/>
    <property type="evidence" value="ECO:0007669"/>
    <property type="project" value="UniProtKB-SubCell"/>
</dbReference>
<proteinExistence type="predicted"/>
<dbReference type="InterPro" id="IPR013766">
    <property type="entry name" value="Thioredoxin_domain"/>
</dbReference>
<name>A0A2T0X6P3_9RHOB</name>
<gene>
    <name evidence="6" type="ORF">BCF33_0214</name>
</gene>
<evidence type="ECO:0000256" key="2">
    <source>
        <dbReference type="ARBA" id="ARBA00022748"/>
    </source>
</evidence>
<evidence type="ECO:0000313" key="7">
    <source>
        <dbReference type="Proteomes" id="UP000238801"/>
    </source>
</evidence>
<evidence type="ECO:0000256" key="1">
    <source>
        <dbReference type="ARBA" id="ARBA00004196"/>
    </source>
</evidence>
<reference evidence="6 7" key="1">
    <citation type="submission" date="2018-03" db="EMBL/GenBank/DDBJ databases">
        <title>Genomic Encyclopedia of Archaeal and Bacterial Type Strains, Phase II (KMG-II): from individual species to whole genera.</title>
        <authorList>
            <person name="Goeker M."/>
        </authorList>
    </citation>
    <scope>NUCLEOTIDE SEQUENCE [LARGE SCALE GENOMIC DNA]</scope>
    <source>
        <strain evidence="6 7">DSM 29318</strain>
    </source>
</reference>
<dbReference type="GO" id="GO:0015036">
    <property type="term" value="F:disulfide oxidoreductase activity"/>
    <property type="evidence" value="ECO:0007669"/>
    <property type="project" value="UniProtKB-ARBA"/>
</dbReference>
<keyword evidence="3" id="KW-1015">Disulfide bond</keyword>
<dbReference type="Proteomes" id="UP000238801">
    <property type="component" value="Unassembled WGS sequence"/>
</dbReference>
<dbReference type="EMBL" id="PVTT01000001">
    <property type="protein sequence ID" value="PRY94622.1"/>
    <property type="molecule type" value="Genomic_DNA"/>
</dbReference>
<dbReference type="PANTHER" id="PTHR42852:SF6">
    <property type="entry name" value="THIOL:DISULFIDE INTERCHANGE PROTEIN DSBE"/>
    <property type="match status" value="1"/>
</dbReference>
<dbReference type="PROSITE" id="PS51352">
    <property type="entry name" value="THIOREDOXIN_2"/>
    <property type="match status" value="1"/>
</dbReference>
<feature type="domain" description="Thioredoxin" evidence="5">
    <location>
        <begin position="36"/>
        <end position="172"/>
    </location>
</feature>
<dbReference type="Pfam" id="PF08534">
    <property type="entry name" value="Redoxin"/>
    <property type="match status" value="1"/>
</dbReference>
<dbReference type="RefSeq" id="WP_106159107.1">
    <property type="nucleotide sequence ID" value="NZ_PVTT01000001.1"/>
</dbReference>
<dbReference type="AlphaFoldDB" id="A0A2T0X6P3"/>
<evidence type="ECO:0000256" key="4">
    <source>
        <dbReference type="ARBA" id="ARBA00023284"/>
    </source>
</evidence>
<dbReference type="InterPro" id="IPR017937">
    <property type="entry name" value="Thioredoxin_CS"/>
</dbReference>
<dbReference type="PROSITE" id="PS00194">
    <property type="entry name" value="THIOREDOXIN_1"/>
    <property type="match status" value="1"/>
</dbReference>
<dbReference type="GO" id="GO:0017004">
    <property type="term" value="P:cytochrome complex assembly"/>
    <property type="evidence" value="ECO:0007669"/>
    <property type="project" value="UniProtKB-KW"/>
</dbReference>
<keyword evidence="4" id="KW-0676">Redox-active center</keyword>
<accession>A0A2T0X6P3</accession>
<dbReference type="PANTHER" id="PTHR42852">
    <property type="entry name" value="THIOL:DISULFIDE INTERCHANGE PROTEIN DSBE"/>
    <property type="match status" value="1"/>
</dbReference>
<dbReference type="InterPro" id="IPR050553">
    <property type="entry name" value="Thioredoxin_ResA/DsbE_sf"/>
</dbReference>
<protein>
    <submittedName>
        <fullName evidence="6">Cytochrome c biogenesis protein CcmG/thiol:disulfide interchange protein DsbE</fullName>
    </submittedName>
</protein>
<dbReference type="InterPro" id="IPR036249">
    <property type="entry name" value="Thioredoxin-like_sf"/>
</dbReference>
<sequence length="172" mass="17772">MRRLLFFLPFAVFGAVAGFGLWALTSGRDPNAFDSPVVGRDLPALALEPLADLPLLQTGEIGGGVQVVNVFASWCVPCVAEHPVLVSIAESGVPVHGIAYQDAPEDTLAFLDEHGNPYASVGRDAGRQVLELGLSGVPETFLVVDGAVAYHAAGPILGAPGDAFLAALDAAR</sequence>
<dbReference type="InterPro" id="IPR013740">
    <property type="entry name" value="Redoxin"/>
</dbReference>